<dbReference type="Proteomes" id="UP000029385">
    <property type="component" value="Unassembled WGS sequence"/>
</dbReference>
<protein>
    <submittedName>
        <fullName evidence="1">Uncharacterized protein</fullName>
    </submittedName>
</protein>
<gene>
    <name evidence="1" type="ORF">N789_01805</name>
</gene>
<sequence length="92" mass="9955">MDMTVASGGLAFTIRVAARYRLGRIAKARPLDLPQKINEECCVFLTVLWSDWSNGGLLELGQLLDEVTTPEAQHGVLPPFGGQSNTNGVRSV</sequence>
<organism evidence="1 2">
    <name type="scientific">Arenimonas oryziterrae DSM 21050 = YC6267</name>
    <dbReference type="NCBI Taxonomy" id="1121015"/>
    <lineage>
        <taxon>Bacteria</taxon>
        <taxon>Pseudomonadati</taxon>
        <taxon>Pseudomonadota</taxon>
        <taxon>Gammaproteobacteria</taxon>
        <taxon>Lysobacterales</taxon>
        <taxon>Lysobacteraceae</taxon>
        <taxon>Arenimonas</taxon>
    </lineage>
</organism>
<accession>A0A091AZN8</accession>
<dbReference type="AlphaFoldDB" id="A0A091AZN8"/>
<reference evidence="1 2" key="1">
    <citation type="submission" date="2013-09" db="EMBL/GenBank/DDBJ databases">
        <title>Genome sequencing of Arenimonas oryziterrae.</title>
        <authorList>
            <person name="Chen F."/>
            <person name="Wang G."/>
        </authorList>
    </citation>
    <scope>NUCLEOTIDE SEQUENCE [LARGE SCALE GENOMIC DNA]</scope>
    <source>
        <strain evidence="1 2">YC6267</strain>
    </source>
</reference>
<keyword evidence="2" id="KW-1185">Reference proteome</keyword>
<evidence type="ECO:0000313" key="1">
    <source>
        <dbReference type="EMBL" id="KFN44772.1"/>
    </source>
</evidence>
<dbReference type="EMBL" id="AVCI01000001">
    <property type="protein sequence ID" value="KFN44772.1"/>
    <property type="molecule type" value="Genomic_DNA"/>
</dbReference>
<evidence type="ECO:0000313" key="2">
    <source>
        <dbReference type="Proteomes" id="UP000029385"/>
    </source>
</evidence>
<name>A0A091AZN8_9GAMM</name>
<proteinExistence type="predicted"/>
<comment type="caution">
    <text evidence="1">The sequence shown here is derived from an EMBL/GenBank/DDBJ whole genome shotgun (WGS) entry which is preliminary data.</text>
</comment>